<sequence length="184" mass="21032">MWSAVLVLCSMWSTELSWCYWKYVVYRVGATVAVVYRVGATVVCGSQSWCYCSMWLKVLVLLAGKHCSMWLIELGAYCMWSTELSHCMYIGELLVCGLQSWCYCGMWSYSELELLAELLLYVAHRAVVLLLYVVYRAGATVVCGLMMSYCIWWSTKLSYCSMWSTELVLLQYVIYKDGATVVCA</sequence>
<dbReference type="EMBL" id="JAHLQT010023748">
    <property type="protein sequence ID" value="KAG7165755.1"/>
    <property type="molecule type" value="Genomic_DNA"/>
</dbReference>
<reference evidence="2" key="1">
    <citation type="journal article" date="2021" name="Sci. Adv.">
        <title>The American lobster genome reveals insights on longevity, neural, and immune adaptations.</title>
        <authorList>
            <person name="Polinski J.M."/>
            <person name="Zimin A.V."/>
            <person name="Clark K.F."/>
            <person name="Kohn A.B."/>
            <person name="Sadowski N."/>
            <person name="Timp W."/>
            <person name="Ptitsyn A."/>
            <person name="Khanna P."/>
            <person name="Romanova D.Y."/>
            <person name="Williams P."/>
            <person name="Greenwood S.J."/>
            <person name="Moroz L.L."/>
            <person name="Walt D.R."/>
            <person name="Bodnar A.G."/>
        </authorList>
    </citation>
    <scope>NUCLEOTIDE SEQUENCE</scope>
    <source>
        <strain evidence="2">GMGI-L3</strain>
    </source>
</reference>
<name>A0A8J5MVA6_HOMAM</name>
<evidence type="ECO:0000313" key="3">
    <source>
        <dbReference type="Proteomes" id="UP000747542"/>
    </source>
</evidence>
<dbReference type="Proteomes" id="UP000747542">
    <property type="component" value="Unassembled WGS sequence"/>
</dbReference>
<feature type="transmembrane region" description="Helical" evidence="1">
    <location>
        <begin position="129"/>
        <end position="152"/>
    </location>
</feature>
<keyword evidence="1" id="KW-1133">Transmembrane helix</keyword>
<accession>A0A8J5MVA6</accession>
<evidence type="ECO:0000313" key="2">
    <source>
        <dbReference type="EMBL" id="KAG7165755.1"/>
    </source>
</evidence>
<feature type="non-terminal residue" evidence="2">
    <location>
        <position position="184"/>
    </location>
</feature>
<protein>
    <submittedName>
        <fullName evidence="2">Uncharacterized protein</fullName>
    </submittedName>
</protein>
<keyword evidence="1" id="KW-0472">Membrane</keyword>
<proteinExistence type="predicted"/>
<gene>
    <name evidence="2" type="ORF">Hamer_G025247</name>
</gene>
<comment type="caution">
    <text evidence="2">The sequence shown here is derived from an EMBL/GenBank/DDBJ whole genome shotgun (WGS) entry which is preliminary data.</text>
</comment>
<evidence type="ECO:0000256" key="1">
    <source>
        <dbReference type="SAM" id="Phobius"/>
    </source>
</evidence>
<keyword evidence="1" id="KW-0812">Transmembrane</keyword>
<dbReference type="AlphaFoldDB" id="A0A8J5MVA6"/>
<feature type="transmembrane region" description="Helical" evidence="1">
    <location>
        <begin position="58"/>
        <end position="80"/>
    </location>
</feature>
<keyword evidence="3" id="KW-1185">Reference proteome</keyword>
<organism evidence="2 3">
    <name type="scientific">Homarus americanus</name>
    <name type="common">American lobster</name>
    <dbReference type="NCBI Taxonomy" id="6706"/>
    <lineage>
        <taxon>Eukaryota</taxon>
        <taxon>Metazoa</taxon>
        <taxon>Ecdysozoa</taxon>
        <taxon>Arthropoda</taxon>
        <taxon>Crustacea</taxon>
        <taxon>Multicrustacea</taxon>
        <taxon>Malacostraca</taxon>
        <taxon>Eumalacostraca</taxon>
        <taxon>Eucarida</taxon>
        <taxon>Decapoda</taxon>
        <taxon>Pleocyemata</taxon>
        <taxon>Astacidea</taxon>
        <taxon>Nephropoidea</taxon>
        <taxon>Nephropidae</taxon>
        <taxon>Homarus</taxon>
    </lineage>
</organism>